<comment type="caution">
    <text evidence="12">The sequence shown here is derived from an EMBL/GenBank/DDBJ whole genome shotgun (WGS) entry which is preliminary data.</text>
</comment>
<feature type="region of interest" description="Disordered" evidence="11">
    <location>
        <begin position="166"/>
        <end position="190"/>
    </location>
</feature>
<name>A0A0G0X523_9BACT</name>
<dbReference type="HAMAP" id="MF_01331_B">
    <property type="entry name" value="Ribosomal_uL22_B"/>
    <property type="match status" value="1"/>
</dbReference>
<keyword evidence="3 7" id="KW-0694">RNA-binding</keyword>
<organism evidence="12 13">
    <name type="scientific">Candidatus Roizmanbacteria bacterium GW2011_GWC2_41_7</name>
    <dbReference type="NCBI Taxonomy" id="1618487"/>
    <lineage>
        <taxon>Bacteria</taxon>
        <taxon>Candidatus Roizmaniibacteriota</taxon>
    </lineage>
</organism>
<proteinExistence type="inferred from homology"/>
<dbReference type="Pfam" id="PF00237">
    <property type="entry name" value="Ribosomal_L22"/>
    <property type="match status" value="1"/>
</dbReference>
<comment type="function">
    <text evidence="7 10">This protein binds specifically to 23S rRNA; its binding is stimulated by other ribosomal proteins, e.g., L4, L17, and L20. It is important during the early stages of 50S assembly. It makes multiple contacts with different domains of the 23S rRNA in the assembled 50S subunit and ribosome.</text>
</comment>
<comment type="function">
    <text evidence="7">The globular domain of the protein is located near the polypeptide exit tunnel on the outside of the subunit, while an extended beta-hairpin is found that lines the wall of the exit tunnel in the center of the 70S ribosome.</text>
</comment>
<dbReference type="CDD" id="cd00336">
    <property type="entry name" value="Ribosomal_L22"/>
    <property type="match status" value="1"/>
</dbReference>
<evidence type="ECO:0000256" key="10">
    <source>
        <dbReference type="RuleBase" id="RU004008"/>
    </source>
</evidence>
<dbReference type="InterPro" id="IPR036394">
    <property type="entry name" value="Ribosomal_uL22_sf"/>
</dbReference>
<evidence type="ECO:0000256" key="7">
    <source>
        <dbReference type="HAMAP-Rule" id="MF_01331"/>
    </source>
</evidence>
<sequence>MEIKSQSNYIRITPRKARLVASAVRHLPLERALITLERLPKRAAFFIKKTIESGIANAENNAKLSKDRLYIKQLTVDEGPRFKRWRAASRGTAHQYQKQTSHITVILDEMKESKAKIKNEKPARIATQSVAGGLKVEKITPKEEPKKGEKKIVEVKKGYREKIGMESKQRMKSNQYQKKATVTRKVIGGK</sequence>
<dbReference type="SUPFAM" id="SSF54843">
    <property type="entry name" value="Ribosomal protein L22"/>
    <property type="match status" value="1"/>
</dbReference>
<evidence type="ECO:0000256" key="9">
    <source>
        <dbReference type="RuleBase" id="RU004006"/>
    </source>
</evidence>
<dbReference type="PANTHER" id="PTHR13501:SF8">
    <property type="entry name" value="LARGE RIBOSOMAL SUBUNIT PROTEIN UL22M"/>
    <property type="match status" value="1"/>
</dbReference>
<evidence type="ECO:0000313" key="13">
    <source>
        <dbReference type="Proteomes" id="UP000034371"/>
    </source>
</evidence>
<evidence type="ECO:0000256" key="11">
    <source>
        <dbReference type="SAM" id="MobiDB-lite"/>
    </source>
</evidence>
<evidence type="ECO:0000256" key="1">
    <source>
        <dbReference type="ARBA" id="ARBA00009451"/>
    </source>
</evidence>
<dbReference type="NCBIfam" id="TIGR01044">
    <property type="entry name" value="rplV_bact"/>
    <property type="match status" value="1"/>
</dbReference>
<gene>
    <name evidence="7" type="primary">rplV</name>
    <name evidence="12" type="ORF">UU78_C0082G0009</name>
</gene>
<evidence type="ECO:0000256" key="4">
    <source>
        <dbReference type="ARBA" id="ARBA00022980"/>
    </source>
</evidence>
<dbReference type="InterPro" id="IPR047867">
    <property type="entry name" value="Ribosomal_uL22_bac/org-type"/>
</dbReference>
<evidence type="ECO:0000256" key="5">
    <source>
        <dbReference type="ARBA" id="ARBA00023274"/>
    </source>
</evidence>
<evidence type="ECO:0000256" key="2">
    <source>
        <dbReference type="ARBA" id="ARBA00022730"/>
    </source>
</evidence>
<protein>
    <recommendedName>
        <fullName evidence="6 7">Large ribosomal subunit protein uL22</fullName>
    </recommendedName>
</protein>
<keyword evidence="5 7" id="KW-0687">Ribonucleoprotein</keyword>
<dbReference type="EMBL" id="LCBY01000082">
    <property type="protein sequence ID" value="KKS19482.1"/>
    <property type="molecule type" value="Genomic_DNA"/>
</dbReference>
<dbReference type="InterPro" id="IPR001063">
    <property type="entry name" value="Ribosomal_uL22"/>
</dbReference>
<dbReference type="PANTHER" id="PTHR13501">
    <property type="entry name" value="CHLOROPLAST 50S RIBOSOMAL PROTEIN L22-RELATED"/>
    <property type="match status" value="1"/>
</dbReference>
<evidence type="ECO:0000313" key="12">
    <source>
        <dbReference type="EMBL" id="KKS19482.1"/>
    </source>
</evidence>
<dbReference type="Proteomes" id="UP000034371">
    <property type="component" value="Unassembled WGS sequence"/>
</dbReference>
<comment type="subunit">
    <text evidence="7 9">Part of the 50S ribosomal subunit.</text>
</comment>
<dbReference type="GO" id="GO:0019843">
    <property type="term" value="F:rRNA binding"/>
    <property type="evidence" value="ECO:0007669"/>
    <property type="project" value="UniProtKB-UniRule"/>
</dbReference>
<dbReference type="GO" id="GO:0003735">
    <property type="term" value="F:structural constituent of ribosome"/>
    <property type="evidence" value="ECO:0007669"/>
    <property type="project" value="InterPro"/>
</dbReference>
<dbReference type="InterPro" id="IPR005727">
    <property type="entry name" value="Ribosomal_uL22_bac/chlpt-type"/>
</dbReference>
<comment type="similarity">
    <text evidence="1 7 8">Belongs to the universal ribosomal protein uL22 family.</text>
</comment>
<dbReference type="Gene3D" id="3.90.470.10">
    <property type="entry name" value="Ribosomal protein L22/L17"/>
    <property type="match status" value="1"/>
</dbReference>
<dbReference type="AlphaFoldDB" id="A0A0G0X523"/>
<dbReference type="GO" id="GO:0006412">
    <property type="term" value="P:translation"/>
    <property type="evidence" value="ECO:0007669"/>
    <property type="project" value="UniProtKB-UniRule"/>
</dbReference>
<reference evidence="12 13" key="1">
    <citation type="journal article" date="2015" name="Nature">
        <title>rRNA introns, odd ribosomes, and small enigmatic genomes across a large radiation of phyla.</title>
        <authorList>
            <person name="Brown C.T."/>
            <person name="Hug L.A."/>
            <person name="Thomas B.C."/>
            <person name="Sharon I."/>
            <person name="Castelle C.J."/>
            <person name="Singh A."/>
            <person name="Wilkins M.J."/>
            <person name="Williams K.H."/>
            <person name="Banfield J.F."/>
        </authorList>
    </citation>
    <scope>NUCLEOTIDE SEQUENCE [LARGE SCALE GENOMIC DNA]</scope>
</reference>
<keyword evidence="4 7" id="KW-0689">Ribosomal protein</keyword>
<keyword evidence="2 7" id="KW-0699">rRNA-binding</keyword>
<dbReference type="GO" id="GO:0022625">
    <property type="term" value="C:cytosolic large ribosomal subunit"/>
    <property type="evidence" value="ECO:0007669"/>
    <property type="project" value="TreeGrafter"/>
</dbReference>
<accession>A0A0G0X523</accession>
<evidence type="ECO:0000256" key="3">
    <source>
        <dbReference type="ARBA" id="ARBA00022884"/>
    </source>
</evidence>
<evidence type="ECO:0000256" key="6">
    <source>
        <dbReference type="ARBA" id="ARBA00035207"/>
    </source>
</evidence>
<evidence type="ECO:0000256" key="8">
    <source>
        <dbReference type="RuleBase" id="RU004005"/>
    </source>
</evidence>